<sequence length="41" mass="4335">MFITALAIPADAATPSFDFGNREIVATGLDDRVIRIARAAS</sequence>
<evidence type="ECO:0000313" key="2">
    <source>
        <dbReference type="Proteomes" id="UP000637628"/>
    </source>
</evidence>
<gene>
    <name evidence="1" type="ORF">Adu01nite_17010</name>
</gene>
<dbReference type="EMBL" id="BOML01000013">
    <property type="protein sequence ID" value="GIE00351.1"/>
    <property type="molecule type" value="Genomic_DNA"/>
</dbReference>
<dbReference type="RefSeq" id="WP_275414627.1">
    <property type="nucleotide sequence ID" value="NZ_BAAATX010000002.1"/>
</dbReference>
<reference evidence="1 2" key="1">
    <citation type="submission" date="2021-01" db="EMBL/GenBank/DDBJ databases">
        <title>Whole genome shotgun sequence of Actinoplanes durhamensis NBRC 14914.</title>
        <authorList>
            <person name="Komaki H."/>
            <person name="Tamura T."/>
        </authorList>
    </citation>
    <scope>NUCLEOTIDE SEQUENCE [LARGE SCALE GENOMIC DNA]</scope>
    <source>
        <strain evidence="1 2">NBRC 14914</strain>
    </source>
</reference>
<evidence type="ECO:0000313" key="1">
    <source>
        <dbReference type="EMBL" id="GIE00351.1"/>
    </source>
</evidence>
<keyword evidence="2" id="KW-1185">Reference proteome</keyword>
<comment type="caution">
    <text evidence="1">The sequence shown here is derived from an EMBL/GenBank/DDBJ whole genome shotgun (WGS) entry which is preliminary data.</text>
</comment>
<name>A0ABQ3YS31_9ACTN</name>
<organism evidence="1 2">
    <name type="scientific">Paractinoplanes durhamensis</name>
    <dbReference type="NCBI Taxonomy" id="113563"/>
    <lineage>
        <taxon>Bacteria</taxon>
        <taxon>Bacillati</taxon>
        <taxon>Actinomycetota</taxon>
        <taxon>Actinomycetes</taxon>
        <taxon>Micromonosporales</taxon>
        <taxon>Micromonosporaceae</taxon>
        <taxon>Paractinoplanes</taxon>
    </lineage>
</organism>
<protein>
    <submittedName>
        <fullName evidence="1">Uncharacterized protein</fullName>
    </submittedName>
</protein>
<dbReference type="Proteomes" id="UP000637628">
    <property type="component" value="Unassembled WGS sequence"/>
</dbReference>
<proteinExistence type="predicted"/>
<accession>A0ABQ3YS31</accession>